<dbReference type="PROSITE" id="PS50850">
    <property type="entry name" value="MFS"/>
    <property type="match status" value="1"/>
</dbReference>
<feature type="transmembrane region" description="Helical" evidence="5">
    <location>
        <begin position="346"/>
        <end position="369"/>
    </location>
</feature>
<evidence type="ECO:0000313" key="7">
    <source>
        <dbReference type="EMBL" id="KAG0646091.1"/>
    </source>
</evidence>
<keyword evidence="2 5" id="KW-0812">Transmembrane</keyword>
<evidence type="ECO:0000256" key="5">
    <source>
        <dbReference type="SAM" id="Phobius"/>
    </source>
</evidence>
<accession>A0A9P6SLF3</accession>
<dbReference type="Gene3D" id="1.20.1250.20">
    <property type="entry name" value="MFS general substrate transporter like domains"/>
    <property type="match status" value="1"/>
</dbReference>
<comment type="caution">
    <text evidence="7">The sequence shown here is derived from an EMBL/GenBank/DDBJ whole genome shotgun (WGS) entry which is preliminary data.</text>
</comment>
<feature type="transmembrane region" description="Helical" evidence="5">
    <location>
        <begin position="410"/>
        <end position="432"/>
    </location>
</feature>
<dbReference type="Proteomes" id="UP000785200">
    <property type="component" value="Unassembled WGS sequence"/>
</dbReference>
<evidence type="ECO:0000256" key="1">
    <source>
        <dbReference type="ARBA" id="ARBA00004141"/>
    </source>
</evidence>
<dbReference type="InterPro" id="IPR020846">
    <property type="entry name" value="MFS_dom"/>
</dbReference>
<gene>
    <name evidence="7" type="ORF">D0Z07_8160</name>
</gene>
<dbReference type="OrthoDB" id="440553at2759"/>
<feature type="transmembrane region" description="Helical" evidence="5">
    <location>
        <begin position="376"/>
        <end position="398"/>
    </location>
</feature>
<dbReference type="GO" id="GO:0022857">
    <property type="term" value="F:transmembrane transporter activity"/>
    <property type="evidence" value="ECO:0007669"/>
    <property type="project" value="InterPro"/>
</dbReference>
<feature type="transmembrane region" description="Helical" evidence="5">
    <location>
        <begin position="138"/>
        <end position="157"/>
    </location>
</feature>
<evidence type="ECO:0000259" key="6">
    <source>
        <dbReference type="PROSITE" id="PS50850"/>
    </source>
</evidence>
<dbReference type="InterPro" id="IPR011701">
    <property type="entry name" value="MFS"/>
</dbReference>
<dbReference type="PRINTS" id="PR01036">
    <property type="entry name" value="TCRTETB"/>
</dbReference>
<feature type="transmembrane region" description="Helical" evidence="5">
    <location>
        <begin position="198"/>
        <end position="217"/>
    </location>
</feature>
<evidence type="ECO:0000256" key="3">
    <source>
        <dbReference type="ARBA" id="ARBA00022989"/>
    </source>
</evidence>
<comment type="subcellular location">
    <subcellularLocation>
        <location evidence="1">Membrane</location>
        <topology evidence="1">Multi-pass membrane protein</topology>
    </subcellularLocation>
</comment>
<name>A0A9P6SLF3_9HELO</name>
<keyword evidence="4 5" id="KW-0472">Membrane</keyword>
<evidence type="ECO:0000256" key="2">
    <source>
        <dbReference type="ARBA" id="ARBA00022692"/>
    </source>
</evidence>
<feature type="transmembrane region" description="Helical" evidence="5">
    <location>
        <begin position="444"/>
        <end position="466"/>
    </location>
</feature>
<evidence type="ECO:0000313" key="8">
    <source>
        <dbReference type="Proteomes" id="UP000785200"/>
    </source>
</evidence>
<feature type="transmembrane region" description="Helical" evidence="5">
    <location>
        <begin position="42"/>
        <end position="68"/>
    </location>
</feature>
<dbReference type="PROSITE" id="PS00216">
    <property type="entry name" value="SUGAR_TRANSPORT_1"/>
    <property type="match status" value="1"/>
</dbReference>
<sequence length="573" mass="62043">MDFEKDTSTGADIEAPPSLDIETNNPLDELQPNDLVLPTWRLAFLAISLCIGLFLSLLDTSIVATALYTIGQDLHSVQTITWVALAYTLVYLSFCIIIARLADIIGRRNAWVLSLTLFLSFSLGCGFSQSLHSLIACRALQGIGGAGLYSITFVIMPEIAPPRIAGYLGGLVGAVVACAGVLGPVLGGLITHYATWRWVFWINAPIGVISFALFLIAWPKAHMLAPVQKRPWKDFDFVGSILVIAASVLVVFPLQESGVRSNIWNTALFICPLVLGCICWCLLFGWEFLVSRFWKSQFASMFPLRLVKHHIYMAYVIATLLTGFPFFVVIYALPLRFQVVNGKTPLTAGVGLLPMLGAVAVGSTIGGGVNNKKNNIFPVLVTASCLMTLGTGLMSTLLNTVNVESKTYGFQVLIGLAFGLTVSTVSLGAGLAADLDDATVGQGIVAQMRVLGGSIGIAASTAILGVHQRNELLRPGIITEEQLATLQTATRNFSPDQLHAVRQAYSNAFNEDMRICAVVSGLCILITLGTFRKNTQPIMERRKEQFVIEQKRLRELLTRTAGRTARKETTSAA</sequence>
<keyword evidence="8" id="KW-1185">Reference proteome</keyword>
<dbReference type="SUPFAM" id="SSF103473">
    <property type="entry name" value="MFS general substrate transporter"/>
    <property type="match status" value="1"/>
</dbReference>
<feature type="transmembrane region" description="Helical" evidence="5">
    <location>
        <begin position="512"/>
        <end position="531"/>
    </location>
</feature>
<feature type="transmembrane region" description="Helical" evidence="5">
    <location>
        <begin position="237"/>
        <end position="255"/>
    </location>
</feature>
<feature type="transmembrane region" description="Helical" evidence="5">
    <location>
        <begin position="164"/>
        <end position="186"/>
    </location>
</feature>
<dbReference type="EMBL" id="VNKQ01000016">
    <property type="protein sequence ID" value="KAG0646091.1"/>
    <property type="molecule type" value="Genomic_DNA"/>
</dbReference>
<keyword evidence="3 5" id="KW-1133">Transmembrane helix</keyword>
<feature type="domain" description="Major facilitator superfamily (MFS) profile" evidence="6">
    <location>
        <begin position="45"/>
        <end position="535"/>
    </location>
</feature>
<feature type="transmembrane region" description="Helical" evidence="5">
    <location>
        <begin position="80"/>
        <end position="99"/>
    </location>
</feature>
<feature type="transmembrane region" description="Helical" evidence="5">
    <location>
        <begin position="311"/>
        <end position="334"/>
    </location>
</feature>
<reference evidence="7" key="1">
    <citation type="submission" date="2019-07" db="EMBL/GenBank/DDBJ databases">
        <title>Hyphodiscus hymeniophilus genome sequencing and assembly.</title>
        <authorList>
            <person name="Kramer G."/>
            <person name="Nodwell J."/>
        </authorList>
    </citation>
    <scope>NUCLEOTIDE SEQUENCE</scope>
    <source>
        <strain evidence="7">ATCC 34498</strain>
    </source>
</reference>
<dbReference type="PANTHER" id="PTHR23501">
    <property type="entry name" value="MAJOR FACILITATOR SUPERFAMILY"/>
    <property type="match status" value="1"/>
</dbReference>
<dbReference type="GO" id="GO:0005886">
    <property type="term" value="C:plasma membrane"/>
    <property type="evidence" value="ECO:0007669"/>
    <property type="project" value="TreeGrafter"/>
</dbReference>
<feature type="transmembrane region" description="Helical" evidence="5">
    <location>
        <begin position="267"/>
        <end position="290"/>
    </location>
</feature>
<evidence type="ECO:0000256" key="4">
    <source>
        <dbReference type="ARBA" id="ARBA00023136"/>
    </source>
</evidence>
<dbReference type="Pfam" id="PF07690">
    <property type="entry name" value="MFS_1"/>
    <property type="match status" value="1"/>
</dbReference>
<dbReference type="InterPro" id="IPR036259">
    <property type="entry name" value="MFS_trans_sf"/>
</dbReference>
<dbReference type="InterPro" id="IPR005829">
    <property type="entry name" value="Sugar_transporter_CS"/>
</dbReference>
<proteinExistence type="predicted"/>
<protein>
    <submittedName>
        <fullName evidence="7">Rubrofusarin-specific efflux pump aurT</fullName>
    </submittedName>
</protein>
<feature type="transmembrane region" description="Helical" evidence="5">
    <location>
        <begin position="111"/>
        <end position="132"/>
    </location>
</feature>
<dbReference type="PANTHER" id="PTHR23501:SF43">
    <property type="entry name" value="MULTIDRUG TRANSPORTER, PUTATIVE (AFU_ORTHOLOGUE AFUA_6G03040)-RELATED"/>
    <property type="match status" value="1"/>
</dbReference>
<organism evidence="7 8">
    <name type="scientific">Hyphodiscus hymeniophilus</name>
    <dbReference type="NCBI Taxonomy" id="353542"/>
    <lineage>
        <taxon>Eukaryota</taxon>
        <taxon>Fungi</taxon>
        <taxon>Dikarya</taxon>
        <taxon>Ascomycota</taxon>
        <taxon>Pezizomycotina</taxon>
        <taxon>Leotiomycetes</taxon>
        <taxon>Helotiales</taxon>
        <taxon>Hyphodiscaceae</taxon>
        <taxon>Hyphodiscus</taxon>
    </lineage>
</organism>
<dbReference type="AlphaFoldDB" id="A0A9P6SLF3"/>